<gene>
    <name evidence="2" type="ORF">IWA51_05170</name>
</gene>
<evidence type="ECO:0000313" key="3">
    <source>
        <dbReference type="Proteomes" id="UP000595224"/>
    </source>
</evidence>
<dbReference type="Proteomes" id="UP000595224">
    <property type="component" value="Chromosome"/>
</dbReference>
<feature type="compositionally biased region" description="Polar residues" evidence="1">
    <location>
        <begin position="1"/>
        <end position="14"/>
    </location>
</feature>
<dbReference type="RefSeq" id="WP_198443474.1">
    <property type="nucleotide sequence ID" value="NZ_CBCSHE010000004.1"/>
</dbReference>
<organism evidence="2 3">
    <name type="scientific">Treponema peruense</name>
    <dbReference type="NCBI Taxonomy" id="2787628"/>
    <lineage>
        <taxon>Bacteria</taxon>
        <taxon>Pseudomonadati</taxon>
        <taxon>Spirochaetota</taxon>
        <taxon>Spirochaetia</taxon>
        <taxon>Spirochaetales</taxon>
        <taxon>Treponemataceae</taxon>
        <taxon>Treponema</taxon>
    </lineage>
</organism>
<evidence type="ECO:0000313" key="2">
    <source>
        <dbReference type="EMBL" id="QQA01987.1"/>
    </source>
</evidence>
<dbReference type="Pfam" id="PF17239">
    <property type="entry name" value="DUF5312"/>
    <property type="match status" value="1"/>
</dbReference>
<name>A0A7T3RF40_9SPIR</name>
<dbReference type="AlphaFoldDB" id="A0A7T3RF40"/>
<feature type="region of interest" description="Disordered" evidence="1">
    <location>
        <begin position="1"/>
        <end position="47"/>
    </location>
</feature>
<proteinExistence type="predicted"/>
<evidence type="ECO:0000256" key="1">
    <source>
        <dbReference type="SAM" id="MobiDB-lite"/>
    </source>
</evidence>
<feature type="compositionally biased region" description="Basic and acidic residues" evidence="1">
    <location>
        <begin position="36"/>
        <end position="47"/>
    </location>
</feature>
<keyword evidence="3" id="KW-1185">Reference proteome</keyword>
<dbReference type="InterPro" id="IPR035196">
    <property type="entry name" value="DUF5312"/>
</dbReference>
<dbReference type="KEGG" id="tper:IWA51_05170"/>
<reference evidence="2 3" key="1">
    <citation type="submission" date="2020-11" db="EMBL/GenBank/DDBJ databases">
        <title>Treponema Peruensis nv. sp., first commensal Treponema isolated from human feces.</title>
        <authorList>
            <person name="Belkhou C."/>
            <person name="Raes J."/>
        </authorList>
    </citation>
    <scope>NUCLEOTIDE SEQUENCE [LARGE SCALE GENOMIC DNA]</scope>
    <source>
        <strain evidence="2 3">RCC2812</strain>
    </source>
</reference>
<dbReference type="EMBL" id="CP064936">
    <property type="protein sequence ID" value="QQA01987.1"/>
    <property type="molecule type" value="Genomic_DNA"/>
</dbReference>
<protein>
    <submittedName>
        <fullName evidence="2">Uncharacterized protein</fullName>
    </submittedName>
</protein>
<accession>A0A7T3RF40</accession>
<sequence>MGFTSESDNSNFESMSAKLSGEERRDLLNRVGATTSKEEENTLKKSTADRAYKNDGFTLMSSFSQEPLLVRILLWIKSILFDTDIENVYNSSMIRRTAAEIRREHPGLIDYKRKILTESFCDKIQELRSAQVFFRKYVVPLKKNAGNFYILLSSLVMSDFTEGIKKACDPFQYPADREPAPDTRSSLLSRLSKALDSIPPEKKSLMYGCARAAQWLRAFTVLPTDSLSNKFVTEDGVKHCGFVQARSDFSSFAQVLDIVPDISMEFLKALYLFSVRSTCDFTTASVELSDEEQNGFAKFYDRASASLSAVTCFVQEVPMASLAKVIFENFMYEPPVLGGGETWSVKFREKWKAMFDARWEQWTSCIKKDALRKKLAAYFELPEFPLFPVRPWENVWDGVVFAHPLTLGFLYFFMKRIFKKFMPYLRAVTLEGDFSVKDNNLEFTDTMSDMEKINFDTDSLINKLSSGGEYGSSLSGYSDLSTKTASSEKKVNAVIEEIENSAEYLIATFCKCCRSFESLLGGITGEKTSTCYGPLVNLSKIMGKDNAEFCDSITAYLRDVRYALDVIMDMELIEKSFVAE</sequence>